<evidence type="ECO:0000259" key="3">
    <source>
        <dbReference type="Pfam" id="PF18705"/>
    </source>
</evidence>
<dbReference type="Pfam" id="PF18705">
    <property type="entry name" value="DUF5643"/>
    <property type="match status" value="1"/>
</dbReference>
<feature type="domain" description="DUF4179" evidence="2">
    <location>
        <begin position="40"/>
        <end position="131"/>
    </location>
</feature>
<feature type="transmembrane region" description="Helical" evidence="1">
    <location>
        <begin position="43"/>
        <end position="62"/>
    </location>
</feature>
<name>A0A5D4RF19_9BACI</name>
<sequence>MGQDIKSKDLFSEVEFTAEDRQKVQDCIKNSEKPLFFKWRIKSIAAAAVLLFTLAGSLALYGSGTKAFAFSNFPFFDSIFSLFGDEGLQKASNDGNVSLLSLEKQEDGIKMSIKEAVYDGRRLSISYVIESEKPINNYSYKQIDAYIPLNHSEEGISRNGVRDEQISENKVAGISTFTYDYDKGEMPDKIKVDFLYKATTDKSYKWEKDFSFRFQFPVEKSEDIKTIPINMVKQWENKVLELKSIKLSPLTTSVNLRYKEPYNNREPYPSHTIRLIDENGKVLRNLNNWTMGMGTQTKENGQWYSVTEYKEFFEQVEKGSSTVTIQVINGTSNRFKEDTPVSSTPLSTEAAFQMGEMGSIEIDKIERADQTLTIAYKYTSSLAFLNDFQFMLTDKKGEFYHGIEKSRNYLGGGAYLVEEVFPNTPDEGLSIRYFNEKAPELIEEFQMEVPIK</sequence>
<reference evidence="4 5" key="1">
    <citation type="submission" date="2019-08" db="EMBL/GenBank/DDBJ databases">
        <title>Bacillus genomes from the desert of Cuatro Cienegas, Coahuila.</title>
        <authorList>
            <person name="Olmedo-Alvarez G."/>
        </authorList>
    </citation>
    <scope>NUCLEOTIDE SEQUENCE [LARGE SCALE GENOMIC DNA]</scope>
    <source>
        <strain evidence="4 5">CH446_14T</strain>
    </source>
</reference>
<dbReference type="RefSeq" id="WP_148974658.1">
    <property type="nucleotide sequence ID" value="NZ_JBNIKU010000007.1"/>
</dbReference>
<dbReference type="InterPro" id="IPR025436">
    <property type="entry name" value="DUF4179"/>
</dbReference>
<keyword evidence="1" id="KW-0472">Membrane</keyword>
<dbReference type="Gene3D" id="2.60.40.1630">
    <property type="entry name" value="bacillus anthracis domain"/>
    <property type="match status" value="1"/>
</dbReference>
<dbReference type="EMBL" id="VTER01000005">
    <property type="protein sequence ID" value="TYS48474.1"/>
    <property type="molecule type" value="Genomic_DNA"/>
</dbReference>
<comment type="caution">
    <text evidence="4">The sequence shown here is derived from an EMBL/GenBank/DDBJ whole genome shotgun (WGS) entry which is preliminary data.</text>
</comment>
<dbReference type="Pfam" id="PF13786">
    <property type="entry name" value="DUF4179"/>
    <property type="match status" value="1"/>
</dbReference>
<organism evidence="4 5">
    <name type="scientific">Bacillus infantis</name>
    <dbReference type="NCBI Taxonomy" id="324767"/>
    <lineage>
        <taxon>Bacteria</taxon>
        <taxon>Bacillati</taxon>
        <taxon>Bacillota</taxon>
        <taxon>Bacilli</taxon>
        <taxon>Bacillales</taxon>
        <taxon>Bacillaceae</taxon>
        <taxon>Bacillus</taxon>
    </lineage>
</organism>
<feature type="domain" description="DUF5643" evidence="3">
    <location>
        <begin position="225"/>
        <end position="326"/>
    </location>
</feature>
<protein>
    <submittedName>
        <fullName evidence="4">DUF4179 domain-containing protein</fullName>
    </submittedName>
</protein>
<evidence type="ECO:0000256" key="1">
    <source>
        <dbReference type="SAM" id="Phobius"/>
    </source>
</evidence>
<evidence type="ECO:0000313" key="4">
    <source>
        <dbReference type="EMBL" id="TYS48474.1"/>
    </source>
</evidence>
<proteinExistence type="predicted"/>
<evidence type="ECO:0000313" key="5">
    <source>
        <dbReference type="Proteomes" id="UP000322139"/>
    </source>
</evidence>
<gene>
    <name evidence="4" type="ORF">FZD51_10105</name>
</gene>
<accession>A0A5D4RF19</accession>
<evidence type="ECO:0000259" key="2">
    <source>
        <dbReference type="Pfam" id="PF13786"/>
    </source>
</evidence>
<dbReference type="InterPro" id="IPR040680">
    <property type="entry name" value="DUF5643"/>
</dbReference>
<keyword evidence="1" id="KW-1133">Transmembrane helix</keyword>
<keyword evidence="1" id="KW-0812">Transmembrane</keyword>
<dbReference type="AlphaFoldDB" id="A0A5D4RF19"/>
<dbReference type="Proteomes" id="UP000322139">
    <property type="component" value="Unassembled WGS sequence"/>
</dbReference>